<dbReference type="EMBL" id="BJYL01000034">
    <property type="protein sequence ID" value="GEN84208.1"/>
    <property type="molecule type" value="Genomic_DNA"/>
</dbReference>
<feature type="transmembrane region" description="Helical" evidence="1">
    <location>
        <begin position="111"/>
        <end position="133"/>
    </location>
</feature>
<gene>
    <name evidence="2" type="ORF">SLU01_25200</name>
</gene>
<evidence type="ECO:0000313" key="2">
    <source>
        <dbReference type="EMBL" id="GEN84208.1"/>
    </source>
</evidence>
<keyword evidence="1" id="KW-0472">Membrane</keyword>
<organism evidence="2 3">
    <name type="scientific">Sporosarcina luteola</name>
    <dbReference type="NCBI Taxonomy" id="582850"/>
    <lineage>
        <taxon>Bacteria</taxon>
        <taxon>Bacillati</taxon>
        <taxon>Bacillota</taxon>
        <taxon>Bacilli</taxon>
        <taxon>Bacillales</taxon>
        <taxon>Caryophanaceae</taxon>
        <taxon>Sporosarcina</taxon>
    </lineage>
</organism>
<keyword evidence="1" id="KW-0812">Transmembrane</keyword>
<protein>
    <submittedName>
        <fullName evidence="2">Uncharacterized protein</fullName>
    </submittedName>
</protein>
<dbReference type="RefSeq" id="WP_147058854.1">
    <property type="nucleotide sequence ID" value="NZ_BJYL01000034.1"/>
</dbReference>
<sequence length="138" mass="15373">MFNKTMIWTTIVASLFTLASLKVLHFFNFIKWSPVGWGKKWLFLGSSHEGWKWIVLLIVLLLAFGIFYAAARMAVNVPPSVTAISISIIATLAIEWTILSPGTLWGGLKSISIPFFSTIAIVSRFVTGTAVFMKKNFD</sequence>
<dbReference type="OrthoDB" id="2966427at2"/>
<keyword evidence="3" id="KW-1185">Reference proteome</keyword>
<comment type="caution">
    <text evidence="2">The sequence shown here is derived from an EMBL/GenBank/DDBJ whole genome shotgun (WGS) entry which is preliminary data.</text>
</comment>
<name>A0A511Z9V3_9BACL</name>
<feature type="transmembrane region" description="Helical" evidence="1">
    <location>
        <begin position="81"/>
        <end position="99"/>
    </location>
</feature>
<feature type="transmembrane region" description="Helical" evidence="1">
    <location>
        <begin position="50"/>
        <end position="69"/>
    </location>
</feature>
<evidence type="ECO:0000256" key="1">
    <source>
        <dbReference type="SAM" id="Phobius"/>
    </source>
</evidence>
<evidence type="ECO:0000313" key="3">
    <source>
        <dbReference type="Proteomes" id="UP000321901"/>
    </source>
</evidence>
<dbReference type="Proteomes" id="UP000321901">
    <property type="component" value="Unassembled WGS sequence"/>
</dbReference>
<accession>A0A511Z9V3</accession>
<proteinExistence type="predicted"/>
<reference evidence="2 3" key="1">
    <citation type="submission" date="2019-07" db="EMBL/GenBank/DDBJ databases">
        <title>Whole genome shotgun sequence of Sporosarcina luteola NBRC 105378.</title>
        <authorList>
            <person name="Hosoyama A."/>
            <person name="Uohara A."/>
            <person name="Ohji S."/>
            <person name="Ichikawa N."/>
        </authorList>
    </citation>
    <scope>NUCLEOTIDE SEQUENCE [LARGE SCALE GENOMIC DNA]</scope>
    <source>
        <strain evidence="2 3">NBRC 105378</strain>
    </source>
</reference>
<keyword evidence="1" id="KW-1133">Transmembrane helix</keyword>
<dbReference type="AlphaFoldDB" id="A0A511Z9V3"/>